<dbReference type="AlphaFoldDB" id="A0A9P6T5K2"/>
<proteinExistence type="predicted"/>
<comment type="caution">
    <text evidence="1">The sequence shown here is derived from an EMBL/GenBank/DDBJ whole genome shotgun (WGS) entry which is preliminary data.</text>
</comment>
<gene>
    <name evidence="1" type="ORF">CROQUDRAFT_666210</name>
</gene>
<dbReference type="Proteomes" id="UP000886653">
    <property type="component" value="Unassembled WGS sequence"/>
</dbReference>
<dbReference type="PANTHER" id="PTHR48472:SF1">
    <property type="entry name" value="TC1-LIKE TRANSPOSASE DDE DOMAIN-CONTAINING PROTEIN"/>
    <property type="match status" value="1"/>
</dbReference>
<dbReference type="PANTHER" id="PTHR48472">
    <property type="entry name" value="TC1-LIKE TRANSPOSASE DDE DOMAIN-CONTAINING PROTEIN"/>
    <property type="match status" value="1"/>
</dbReference>
<dbReference type="EMBL" id="MU167548">
    <property type="protein sequence ID" value="KAG0139630.1"/>
    <property type="molecule type" value="Genomic_DNA"/>
</dbReference>
<name>A0A9P6T5K2_9BASI</name>
<protein>
    <submittedName>
        <fullName evidence="1">Uncharacterized protein</fullName>
    </submittedName>
</protein>
<evidence type="ECO:0000313" key="2">
    <source>
        <dbReference type="Proteomes" id="UP000886653"/>
    </source>
</evidence>
<accession>A0A9P6T5K2</accession>
<keyword evidence="2" id="KW-1185">Reference proteome</keyword>
<feature type="non-terminal residue" evidence="1">
    <location>
        <position position="1"/>
    </location>
</feature>
<reference evidence="1" key="1">
    <citation type="submission" date="2013-11" db="EMBL/GenBank/DDBJ databases">
        <title>Genome sequence of the fusiform rust pathogen reveals effectors for host alternation and coevolution with pine.</title>
        <authorList>
            <consortium name="DOE Joint Genome Institute"/>
            <person name="Smith K."/>
            <person name="Pendleton A."/>
            <person name="Kubisiak T."/>
            <person name="Anderson C."/>
            <person name="Salamov A."/>
            <person name="Aerts A."/>
            <person name="Riley R."/>
            <person name="Clum A."/>
            <person name="Lindquist E."/>
            <person name="Ence D."/>
            <person name="Campbell M."/>
            <person name="Kronenberg Z."/>
            <person name="Feau N."/>
            <person name="Dhillon B."/>
            <person name="Hamelin R."/>
            <person name="Burleigh J."/>
            <person name="Smith J."/>
            <person name="Yandell M."/>
            <person name="Nelson C."/>
            <person name="Grigoriev I."/>
            <person name="Davis J."/>
        </authorList>
    </citation>
    <scope>NUCLEOTIDE SEQUENCE</scope>
    <source>
        <strain evidence="1">G11</strain>
    </source>
</reference>
<organism evidence="1 2">
    <name type="scientific">Cronartium quercuum f. sp. fusiforme G11</name>
    <dbReference type="NCBI Taxonomy" id="708437"/>
    <lineage>
        <taxon>Eukaryota</taxon>
        <taxon>Fungi</taxon>
        <taxon>Dikarya</taxon>
        <taxon>Basidiomycota</taxon>
        <taxon>Pucciniomycotina</taxon>
        <taxon>Pucciniomycetes</taxon>
        <taxon>Pucciniales</taxon>
        <taxon>Coleosporiaceae</taxon>
        <taxon>Cronartium</taxon>
    </lineage>
</organism>
<dbReference type="OrthoDB" id="3264182at2759"/>
<sequence length="161" mass="18531">MVRYSADVKVQAITLLCEVAVKQHLQSTVNLQTITHWKQLYKSRLAVVKSADTYQKHGWPLDFTSEEHKFMADLIEADPTLYLDKICDSMYNDTGVFVSLSNIADNLKECLKLTWKKVQKVHPSQSPVKWAEYIDAIVDLQPEMLVFAGESFRLVSERLMH</sequence>
<evidence type="ECO:0000313" key="1">
    <source>
        <dbReference type="EMBL" id="KAG0139630.1"/>
    </source>
</evidence>